<dbReference type="eggNOG" id="COG1538">
    <property type="taxonomic scope" value="Bacteria"/>
</dbReference>
<dbReference type="SUPFAM" id="SSF56954">
    <property type="entry name" value="Outer membrane efflux proteins (OEP)"/>
    <property type="match status" value="2"/>
</dbReference>
<dbReference type="PANTHER" id="PTHR30203">
    <property type="entry name" value="OUTER MEMBRANE CATION EFFLUX PROTEIN"/>
    <property type="match status" value="1"/>
</dbReference>
<name>A0A060RBN9_9BACT</name>
<feature type="coiled-coil region" evidence="2">
    <location>
        <begin position="385"/>
        <end position="419"/>
    </location>
</feature>
<dbReference type="Proteomes" id="UP000027616">
    <property type="component" value="Chromosome I"/>
</dbReference>
<evidence type="ECO:0000256" key="4">
    <source>
        <dbReference type="SAM" id="SignalP"/>
    </source>
</evidence>
<reference evidence="5 6" key="1">
    <citation type="journal article" date="2015" name="Genome Announc.">
        <title>Complete Genome Sequence of the Novel Leech Symbiont Mucinivorans hirudinis M3T.</title>
        <authorList>
            <person name="Nelson M.C."/>
            <person name="Bomar L."/>
            <person name="Graf J."/>
        </authorList>
    </citation>
    <scope>NUCLEOTIDE SEQUENCE [LARGE SCALE GENOMIC DNA]</scope>
    <source>
        <strain evidence="6">M3</strain>
    </source>
</reference>
<dbReference type="InterPro" id="IPR010131">
    <property type="entry name" value="MdtP/NodT-like"/>
</dbReference>
<sequence length="482" mass="53226">MKKYKFLICLAALLSSGNAAAQGDSLAHYLAIAIENNPRLRSEYLTYKASEERIAQAGALADPQLEVGLFITPMEILDGKQIADFKLMQMFPWFGTRKAARAEAGEMSRMYYEQFLQARNNLELEVKSQWYQLLTLKAKLTNVDEGMALLSILKDLATIRFAAPSPPASRQQTTSGRNTDNSATKQTSDAMSAMAGMSAGSTEVSAQAGGGQQMAAMGGMAGGTSGGSAMTQVIRVDMEMNELAEQQRTLTLQIIAARAKFNTLLNRDHATPVTLSDTIIQTSFKSDYTEAVKNILEHNPMLAMVDAQAKSYKAKSEMDKKMSLPMLGVGIQYSVIGKRMAMGIPVTEMNGKDMVMPMVSLTIPIYRKKYNAQQNESRLLHQAAHHQYQNTLNNLIAEYISLSEQLEEAARKAELYRNQSRLANVSYQLALGEFSVGTSSMSNVIEIQRQLLDYKFKRAEAIANYNTLVARIENLLSEPLTD</sequence>
<dbReference type="EMBL" id="HG934468">
    <property type="protein sequence ID" value="CDN33007.1"/>
    <property type="molecule type" value="Genomic_DNA"/>
</dbReference>
<keyword evidence="6" id="KW-1185">Reference proteome</keyword>
<dbReference type="AlphaFoldDB" id="A0A060RBN9"/>
<feature type="signal peptide" evidence="4">
    <location>
        <begin position="1"/>
        <end position="21"/>
    </location>
</feature>
<dbReference type="HOGENOM" id="CLU_012817_15_0_10"/>
<dbReference type="OrthoDB" id="1680428at2"/>
<comment type="similarity">
    <text evidence="1">Belongs to the outer membrane factor (OMF) (TC 1.B.17) family.</text>
</comment>
<proteinExistence type="inferred from homology"/>
<dbReference type="KEGG" id="rbc:BN938_2942"/>
<keyword evidence="2" id="KW-0175">Coiled coil</keyword>
<feature type="region of interest" description="Disordered" evidence="3">
    <location>
        <begin position="164"/>
        <end position="192"/>
    </location>
</feature>
<evidence type="ECO:0000313" key="5">
    <source>
        <dbReference type="EMBL" id="CDN33007.1"/>
    </source>
</evidence>
<evidence type="ECO:0000256" key="3">
    <source>
        <dbReference type="SAM" id="MobiDB-lite"/>
    </source>
</evidence>
<feature type="chain" id="PRO_5001586215" evidence="4">
    <location>
        <begin position="22"/>
        <end position="482"/>
    </location>
</feature>
<keyword evidence="4" id="KW-0732">Signal</keyword>
<organism evidence="5 6">
    <name type="scientific">Mucinivorans hirudinis</name>
    <dbReference type="NCBI Taxonomy" id="1433126"/>
    <lineage>
        <taxon>Bacteria</taxon>
        <taxon>Pseudomonadati</taxon>
        <taxon>Bacteroidota</taxon>
        <taxon>Bacteroidia</taxon>
        <taxon>Bacteroidales</taxon>
        <taxon>Rikenellaceae</taxon>
        <taxon>Mucinivorans</taxon>
    </lineage>
</organism>
<evidence type="ECO:0000313" key="6">
    <source>
        <dbReference type="Proteomes" id="UP000027616"/>
    </source>
</evidence>
<accession>A0A060RBN9</accession>
<evidence type="ECO:0000256" key="2">
    <source>
        <dbReference type="SAM" id="Coils"/>
    </source>
</evidence>
<feature type="compositionally biased region" description="Polar residues" evidence="3">
    <location>
        <begin position="168"/>
        <end position="189"/>
    </location>
</feature>
<dbReference type="Pfam" id="PF02321">
    <property type="entry name" value="OEP"/>
    <property type="match status" value="1"/>
</dbReference>
<dbReference type="InterPro" id="IPR003423">
    <property type="entry name" value="OMP_efflux"/>
</dbReference>
<protein>
    <submittedName>
        <fullName evidence="5">Heavy metal RND efflux outer membrane protein, CzcC family</fullName>
    </submittedName>
</protein>
<dbReference type="GO" id="GO:0015562">
    <property type="term" value="F:efflux transmembrane transporter activity"/>
    <property type="evidence" value="ECO:0007669"/>
    <property type="project" value="InterPro"/>
</dbReference>
<dbReference type="Gene3D" id="1.20.1600.10">
    <property type="entry name" value="Outer membrane efflux proteins (OEP)"/>
    <property type="match status" value="2"/>
</dbReference>
<dbReference type="PATRIC" id="fig|1433126.3.peg.2912"/>
<dbReference type="PANTHER" id="PTHR30203:SF24">
    <property type="entry name" value="BLR4935 PROTEIN"/>
    <property type="match status" value="1"/>
</dbReference>
<gene>
    <name evidence="5" type="ORF">BN938_2942</name>
</gene>
<dbReference type="STRING" id="1433126.BN938_2942"/>
<evidence type="ECO:0000256" key="1">
    <source>
        <dbReference type="ARBA" id="ARBA00007613"/>
    </source>
</evidence>